<name>A0ABR7NSW1_9FIRM</name>
<organism evidence="8 9">
    <name type="scientific">Enterocloster hominis</name>
    <name type="common">ex Liu et al. 2021</name>
    <dbReference type="NCBI Taxonomy" id="2763663"/>
    <lineage>
        <taxon>Bacteria</taxon>
        <taxon>Bacillati</taxon>
        <taxon>Bacillota</taxon>
        <taxon>Clostridia</taxon>
        <taxon>Lachnospirales</taxon>
        <taxon>Lachnospiraceae</taxon>
        <taxon>Enterocloster</taxon>
    </lineage>
</organism>
<dbReference type="Proteomes" id="UP000647491">
    <property type="component" value="Unassembled WGS sequence"/>
</dbReference>
<dbReference type="Gene3D" id="1.10.1370.30">
    <property type="match status" value="1"/>
</dbReference>
<keyword evidence="5 6" id="KW-0482">Metalloprotease</keyword>
<keyword evidence="9" id="KW-1185">Reference proteome</keyword>
<gene>
    <name evidence="8" type="ORF">H8708_08190</name>
</gene>
<keyword evidence="3 6" id="KW-0378">Hydrolase</keyword>
<evidence type="ECO:0000256" key="1">
    <source>
        <dbReference type="ARBA" id="ARBA00022670"/>
    </source>
</evidence>
<feature type="domain" description="Peptidase M3A/M3B catalytic" evidence="7">
    <location>
        <begin position="176"/>
        <end position="279"/>
    </location>
</feature>
<sequence length="570" mass="65987">MGKKKGEAETMEKFSELQYVRPDMEKVLGDMRAVTEALKNAADFGEFKAAYMDYVNTDIQVSTARQLAHIRNTINMMDEFYEAEMGYFHAWMPKYEILVKEMGTVILNSPFKKDMEEEFGSILIQNMEVGQLLSSEAVVDDMVKEAELANLYSKTVAGASVEFRGEMCSTYGLLKHMQSTDRQERKEAFEAWARLFEGISPKIDEIYDGLVQLRAGMAQKLGFESFIPMGYYKRRRYDYNAEDLKVFRRQVQEVIVPACVKLYERQRKALGVDTLHYYDESISSPQGNPVPVGDRDYMVKKAQEMYRELSPESGEFFDFMVEHELFDLETKKGKRVGGYCTSLPLYHAPFIFSNFNGTQADVNVLTHEAGHAFAGFTADKFQKTPELCHSTSEINEIHSMGMELWTYPWMESFFGDKAEQYRKEHLADALMKIPYMVCVDEFQHRVFEKPEMTAMERRAVWSELEKVYMPWRDYDGNAFLTGGGFWMQKQHIFLYPFYYVDYAMAQIGAFEFYTKMKADRKAAWADYYKLCQAGGSMGYFKLLEYSGLHNVLKEGSVKEALKAVLEELEV</sequence>
<dbReference type="CDD" id="cd09606">
    <property type="entry name" value="M3B_PepF"/>
    <property type="match status" value="1"/>
</dbReference>
<dbReference type="InterPro" id="IPR001567">
    <property type="entry name" value="Pept_M3A_M3B_dom"/>
</dbReference>
<feature type="domain" description="Peptidase M3A/M3B catalytic" evidence="7">
    <location>
        <begin position="321"/>
        <end position="549"/>
    </location>
</feature>
<comment type="cofactor">
    <cofactor evidence="6">
        <name>Zn(2+)</name>
        <dbReference type="ChEBI" id="CHEBI:29105"/>
    </cofactor>
    <text evidence="6">Binds 1 zinc ion.</text>
</comment>
<dbReference type="SUPFAM" id="SSF55486">
    <property type="entry name" value="Metalloproteases ('zincins'), catalytic domain"/>
    <property type="match status" value="1"/>
</dbReference>
<evidence type="ECO:0000256" key="2">
    <source>
        <dbReference type="ARBA" id="ARBA00022723"/>
    </source>
</evidence>
<comment type="similarity">
    <text evidence="6">Belongs to the peptidase M3 family.</text>
</comment>
<evidence type="ECO:0000256" key="6">
    <source>
        <dbReference type="RuleBase" id="RU003435"/>
    </source>
</evidence>
<evidence type="ECO:0000256" key="5">
    <source>
        <dbReference type="ARBA" id="ARBA00023049"/>
    </source>
</evidence>
<accession>A0ABR7NSW1</accession>
<comment type="caution">
    <text evidence="8">The sequence shown here is derived from an EMBL/GenBank/DDBJ whole genome shotgun (WGS) entry which is preliminary data.</text>
</comment>
<keyword evidence="1 6" id="KW-0645">Protease</keyword>
<evidence type="ECO:0000313" key="8">
    <source>
        <dbReference type="EMBL" id="MBC8599208.1"/>
    </source>
</evidence>
<evidence type="ECO:0000313" key="9">
    <source>
        <dbReference type="Proteomes" id="UP000647491"/>
    </source>
</evidence>
<dbReference type="InterPro" id="IPR011976">
    <property type="entry name" value="Pept_M3B_oligopep-rel"/>
</dbReference>
<keyword evidence="2 6" id="KW-0479">Metal-binding</keyword>
<keyword evidence="4 6" id="KW-0862">Zinc</keyword>
<dbReference type="RefSeq" id="WP_215653600.1">
    <property type="nucleotide sequence ID" value="NZ_JACRTJ010000018.1"/>
</dbReference>
<dbReference type="Pfam" id="PF01432">
    <property type="entry name" value="Peptidase_M3"/>
    <property type="match status" value="2"/>
</dbReference>
<proteinExistence type="inferred from homology"/>
<reference evidence="8 9" key="1">
    <citation type="submission" date="2020-08" db="EMBL/GenBank/DDBJ databases">
        <title>Genome public.</title>
        <authorList>
            <person name="Liu C."/>
            <person name="Sun Q."/>
        </authorList>
    </citation>
    <scope>NUCLEOTIDE SEQUENCE [LARGE SCALE GENOMIC DNA]</scope>
    <source>
        <strain evidence="8 9">BX10</strain>
    </source>
</reference>
<dbReference type="NCBIfam" id="TIGR02289">
    <property type="entry name" value="M3_not_pepF"/>
    <property type="match status" value="1"/>
</dbReference>
<evidence type="ECO:0000256" key="4">
    <source>
        <dbReference type="ARBA" id="ARBA00022833"/>
    </source>
</evidence>
<evidence type="ECO:0000256" key="3">
    <source>
        <dbReference type="ARBA" id="ARBA00022801"/>
    </source>
</evidence>
<evidence type="ECO:0000259" key="7">
    <source>
        <dbReference type="Pfam" id="PF01432"/>
    </source>
</evidence>
<protein>
    <submittedName>
        <fullName evidence="8">M3 family oligoendopeptidase</fullName>
    </submittedName>
</protein>
<dbReference type="EMBL" id="JACRTJ010000018">
    <property type="protein sequence ID" value="MBC8599208.1"/>
    <property type="molecule type" value="Genomic_DNA"/>
</dbReference>